<keyword evidence="4 8" id="KW-0812">Transmembrane</keyword>
<dbReference type="RefSeq" id="WP_098246528.1">
    <property type="nucleotide sequence ID" value="NZ_CP022685.1"/>
</dbReference>
<dbReference type="InterPro" id="IPR037185">
    <property type="entry name" value="EmrE-like"/>
</dbReference>
<dbReference type="Proteomes" id="UP000221011">
    <property type="component" value="Chromosome"/>
</dbReference>
<gene>
    <name evidence="10" type="ORF">KY5_7585</name>
</gene>
<dbReference type="PANTHER" id="PTHR42920:SF11">
    <property type="entry name" value="INNER MEMBRANE PROTEIN YTFF"/>
    <property type="match status" value="1"/>
</dbReference>
<reference evidence="10 11" key="1">
    <citation type="submission" date="2017-08" db="EMBL/GenBank/DDBJ databases">
        <title>Complete Genome Sequence of Streptomyces formicae KY5, the formicamycin producer.</title>
        <authorList>
            <person name="Holmes N.A."/>
            <person name="Devine R."/>
            <person name="Qin Z."/>
            <person name="Seipke R.F."/>
            <person name="Wilkinson B."/>
            <person name="Hutchings M.I."/>
        </authorList>
    </citation>
    <scope>NUCLEOTIDE SEQUENCE [LARGE SCALE GENOMIC DNA]</scope>
    <source>
        <strain evidence="10 11">KY5</strain>
    </source>
</reference>
<feature type="domain" description="EamA" evidence="9">
    <location>
        <begin position="16"/>
        <end position="149"/>
    </location>
</feature>
<dbReference type="SUPFAM" id="SSF103481">
    <property type="entry name" value="Multidrug resistance efflux transporter EmrE"/>
    <property type="match status" value="2"/>
</dbReference>
<organism evidence="10 11">
    <name type="scientific">Streptomyces formicae</name>
    <dbReference type="NCBI Taxonomy" id="1616117"/>
    <lineage>
        <taxon>Bacteria</taxon>
        <taxon>Bacillati</taxon>
        <taxon>Actinomycetota</taxon>
        <taxon>Actinomycetes</taxon>
        <taxon>Kitasatosporales</taxon>
        <taxon>Streptomycetaceae</taxon>
        <taxon>Streptomyces</taxon>
    </lineage>
</organism>
<feature type="transmembrane region" description="Helical" evidence="8">
    <location>
        <begin position="220"/>
        <end position="243"/>
    </location>
</feature>
<dbReference type="AlphaFoldDB" id="A0A291QMB0"/>
<name>A0A291QMB0_9ACTN</name>
<feature type="domain" description="EamA" evidence="9">
    <location>
        <begin position="161"/>
        <end position="295"/>
    </location>
</feature>
<feature type="transmembrane region" description="Helical" evidence="8">
    <location>
        <begin position="12"/>
        <end position="34"/>
    </location>
</feature>
<evidence type="ECO:0000313" key="10">
    <source>
        <dbReference type="EMBL" id="ATL32603.1"/>
    </source>
</evidence>
<feature type="transmembrane region" description="Helical" evidence="8">
    <location>
        <begin position="104"/>
        <end position="121"/>
    </location>
</feature>
<feature type="transmembrane region" description="Helical" evidence="8">
    <location>
        <begin position="79"/>
        <end position="98"/>
    </location>
</feature>
<dbReference type="KEGG" id="sfk:KY5_7585"/>
<feature type="region of interest" description="Disordered" evidence="7">
    <location>
        <begin position="301"/>
        <end position="323"/>
    </location>
</feature>
<evidence type="ECO:0000313" key="11">
    <source>
        <dbReference type="Proteomes" id="UP000221011"/>
    </source>
</evidence>
<comment type="similarity">
    <text evidence="2">Belongs to the EamA transporter family.</text>
</comment>
<protein>
    <submittedName>
        <fullName evidence="10">Permease of the drug/metabolite transporter (DMT) superfamily</fullName>
    </submittedName>
</protein>
<feature type="transmembrane region" description="Helical" evidence="8">
    <location>
        <begin position="164"/>
        <end position="180"/>
    </location>
</feature>
<evidence type="ECO:0000256" key="6">
    <source>
        <dbReference type="ARBA" id="ARBA00023136"/>
    </source>
</evidence>
<dbReference type="EMBL" id="CP022685">
    <property type="protein sequence ID" value="ATL32603.1"/>
    <property type="molecule type" value="Genomic_DNA"/>
</dbReference>
<feature type="transmembrane region" description="Helical" evidence="8">
    <location>
        <begin position="46"/>
        <end position="67"/>
    </location>
</feature>
<evidence type="ECO:0000256" key="2">
    <source>
        <dbReference type="ARBA" id="ARBA00007362"/>
    </source>
</evidence>
<evidence type="ECO:0000256" key="4">
    <source>
        <dbReference type="ARBA" id="ARBA00022692"/>
    </source>
</evidence>
<feature type="transmembrane region" description="Helical" evidence="8">
    <location>
        <begin position="133"/>
        <end position="152"/>
    </location>
</feature>
<accession>A0A291QMB0</accession>
<evidence type="ECO:0000256" key="8">
    <source>
        <dbReference type="SAM" id="Phobius"/>
    </source>
</evidence>
<proteinExistence type="inferred from homology"/>
<keyword evidence="11" id="KW-1185">Reference proteome</keyword>
<dbReference type="InterPro" id="IPR000620">
    <property type="entry name" value="EamA_dom"/>
</dbReference>
<feature type="transmembrane region" description="Helical" evidence="8">
    <location>
        <begin position="255"/>
        <end position="273"/>
    </location>
</feature>
<evidence type="ECO:0000256" key="7">
    <source>
        <dbReference type="SAM" id="MobiDB-lite"/>
    </source>
</evidence>
<evidence type="ECO:0000256" key="5">
    <source>
        <dbReference type="ARBA" id="ARBA00022989"/>
    </source>
</evidence>
<evidence type="ECO:0000256" key="1">
    <source>
        <dbReference type="ARBA" id="ARBA00004651"/>
    </source>
</evidence>
<evidence type="ECO:0000256" key="3">
    <source>
        <dbReference type="ARBA" id="ARBA00022475"/>
    </source>
</evidence>
<feature type="transmembrane region" description="Helical" evidence="8">
    <location>
        <begin position="279"/>
        <end position="297"/>
    </location>
</feature>
<keyword evidence="5 8" id="KW-1133">Transmembrane helix</keyword>
<evidence type="ECO:0000259" key="9">
    <source>
        <dbReference type="Pfam" id="PF00892"/>
    </source>
</evidence>
<sequence length="323" mass="34031">MGPGSRAAAREGRYGGFVFALLATVIWSGNLIAARGLRDSVPPTSLAFWRCVVAVAAIAPWAVRSFVAERRHVRAHARLLVLLGFLGIAAYTVMVYLAAHTTTATNMSLLAVTASVFMLLLSRILHGDRLGRYRVAGSAIALAGVAVLVTRGSLSELTPRPGDLWMLGATLIFAAYSLLVRGVPKSLSGTTVLFGTFAFALALLLPCYLTELALSGGFPVTLPVLASLGYVGAMSSGMAYFCWNRAVGRIGPARAGLIYYLLPLFTALSGLWLLDEPILAQQVASMPLIVAGVALGLRTPSTAPGPHRNHASDVGAREEGAER</sequence>
<dbReference type="GO" id="GO:0005886">
    <property type="term" value="C:plasma membrane"/>
    <property type="evidence" value="ECO:0007669"/>
    <property type="project" value="UniProtKB-SubCell"/>
</dbReference>
<feature type="transmembrane region" description="Helical" evidence="8">
    <location>
        <begin position="192"/>
        <end position="214"/>
    </location>
</feature>
<keyword evidence="6 8" id="KW-0472">Membrane</keyword>
<dbReference type="Pfam" id="PF00892">
    <property type="entry name" value="EamA"/>
    <property type="match status" value="2"/>
</dbReference>
<dbReference type="InterPro" id="IPR051258">
    <property type="entry name" value="Diverse_Substrate_Transporter"/>
</dbReference>
<comment type="subcellular location">
    <subcellularLocation>
        <location evidence="1">Cell membrane</location>
        <topology evidence="1">Multi-pass membrane protein</topology>
    </subcellularLocation>
</comment>
<keyword evidence="3" id="KW-1003">Cell membrane</keyword>
<dbReference type="PANTHER" id="PTHR42920">
    <property type="entry name" value="OS03G0707200 PROTEIN-RELATED"/>
    <property type="match status" value="1"/>
</dbReference>